<dbReference type="Proteomes" id="UP000054251">
    <property type="component" value="Unassembled WGS sequence"/>
</dbReference>
<dbReference type="GeneID" id="26838705"/>
<dbReference type="PANTHER" id="PTHR37534:SF46">
    <property type="entry name" value="ZN(II)2CYS6 TRANSCRIPTION FACTOR (EUROFUNG)"/>
    <property type="match status" value="1"/>
</dbReference>
<dbReference type="OrthoDB" id="3598904at2759"/>
<protein>
    <submittedName>
        <fullName evidence="3">Uncharacterized protein</fullName>
    </submittedName>
</protein>
<dbReference type="GO" id="GO:0005634">
    <property type="term" value="C:nucleus"/>
    <property type="evidence" value="ECO:0007669"/>
    <property type="project" value="UniProtKB-SubCell"/>
</dbReference>
<organism evidence="3 4">
    <name type="scientific">Debaryomyces fabryi</name>
    <dbReference type="NCBI Taxonomy" id="58627"/>
    <lineage>
        <taxon>Eukaryota</taxon>
        <taxon>Fungi</taxon>
        <taxon>Dikarya</taxon>
        <taxon>Ascomycota</taxon>
        <taxon>Saccharomycotina</taxon>
        <taxon>Pichiomycetes</taxon>
        <taxon>Debaryomycetaceae</taxon>
        <taxon>Debaryomyces</taxon>
    </lineage>
</organism>
<dbReference type="EMBL" id="LMYN01000025">
    <property type="protein sequence ID" value="KSA02521.1"/>
    <property type="molecule type" value="Genomic_DNA"/>
</dbReference>
<dbReference type="RefSeq" id="XP_015468623.1">
    <property type="nucleotide sequence ID" value="XM_015610526.1"/>
</dbReference>
<dbReference type="AlphaFoldDB" id="A0A0V1Q219"/>
<dbReference type="Pfam" id="PF11951">
    <property type="entry name" value="Fungal_trans_2"/>
    <property type="match status" value="1"/>
</dbReference>
<evidence type="ECO:0000313" key="4">
    <source>
        <dbReference type="Proteomes" id="UP000054251"/>
    </source>
</evidence>
<evidence type="ECO:0000256" key="2">
    <source>
        <dbReference type="ARBA" id="ARBA00023242"/>
    </source>
</evidence>
<dbReference type="InterPro" id="IPR021858">
    <property type="entry name" value="Fun_TF"/>
</dbReference>
<sequence>MNETLQRVDANVNTIDSTLPSIVIGPKTSHLNEEPLTTVSSALDSFLNVQNYSTETGNTIQYLNIFESNFDLNVLSNSEENELLKHFFTVLVPLLDANPDPPWPKVILRYCTFQVARSCFIALAFIHVHAHKLDDHSCYRKGITHLNVTLEYLIEHINQSTELCLNGNEQEIELKDFSTSSNIILALIYVNVLFEVLEGGKSYNSRQLFRMFSTIVQNRVFSDMLLRDKNLQTIVVTLSWYDTISAIVSYDCRLPFCDTLWYSFEDDKINTGNIMGCPAEIFTVLSKVCSLRHELKRNSNDRSNQLNDFDALELELLAYRRYVPVDQEYPTKLKTAQCWALAVYVVLLKTTQAEEYHAPIIKALIHEFVDLYQTIDKKHPIFLQMVWPLYVMGCECQNVKEREKIMSFVTGLQSMVHVGTLDTLQDILNLIWEKGISSQEALHQNSSPDFDYLPL</sequence>
<gene>
    <name evidence="3" type="ORF">AC631_01696</name>
</gene>
<reference evidence="3 4" key="1">
    <citation type="submission" date="2015-11" db="EMBL/GenBank/DDBJ databases">
        <title>The genome of Debaryomyces fabryi.</title>
        <authorList>
            <person name="Tafer H."/>
            <person name="Lopandic K."/>
        </authorList>
    </citation>
    <scope>NUCLEOTIDE SEQUENCE [LARGE SCALE GENOMIC DNA]</scope>
    <source>
        <strain evidence="3 4">CBS 789</strain>
    </source>
</reference>
<keyword evidence="4" id="KW-1185">Reference proteome</keyword>
<proteinExistence type="predicted"/>
<evidence type="ECO:0000313" key="3">
    <source>
        <dbReference type="EMBL" id="KSA02521.1"/>
    </source>
</evidence>
<evidence type="ECO:0000256" key="1">
    <source>
        <dbReference type="ARBA" id="ARBA00004123"/>
    </source>
</evidence>
<dbReference type="PANTHER" id="PTHR37534">
    <property type="entry name" value="TRANSCRIPTIONAL ACTIVATOR PROTEIN UGA3"/>
    <property type="match status" value="1"/>
</dbReference>
<accession>A0A0V1Q219</accession>
<comment type="caution">
    <text evidence="3">The sequence shown here is derived from an EMBL/GenBank/DDBJ whole genome shotgun (WGS) entry which is preliminary data.</text>
</comment>
<name>A0A0V1Q219_9ASCO</name>
<comment type="subcellular location">
    <subcellularLocation>
        <location evidence="1">Nucleus</location>
    </subcellularLocation>
</comment>
<keyword evidence="2" id="KW-0539">Nucleus</keyword>